<feature type="region of interest" description="Disordered" evidence="1">
    <location>
        <begin position="284"/>
        <end position="310"/>
    </location>
</feature>
<dbReference type="EMBL" id="RRYP01001068">
    <property type="protein sequence ID" value="TNV86453.1"/>
    <property type="molecule type" value="Genomic_DNA"/>
</dbReference>
<sequence length="938" mass="105021">MAQQKAARNTDQWLTTAVTSGPGTYDHKLLPVKESFNYGQLAAFGSNSFERQRLKGSALQAANLEAPGPGAYLPDHTQNQFVFNGSLPVANYLLQQSEDVLVPQNHTYVKMKTHIKAMSRGPFAVLNPQQRIHSPTSTNKYLYLPKDKHFRALEQHLKEGSHGSPPSLQHSDFTHTTRTMNLDHNTAVSLTKHNNNMLPHYEILSIHPLDIVPKKYRQQQHAVNQSSLRYAQSVNGNNESIKEEYSTFQSGNSGGQQAMDEQQMVAMMTGEGDGKGLLLEKQDSRIEDESSLNSAATPNPQLHKPQANNNPDISIIETATIPDEPPTKLQISTDISPINNKSLTQDSLLTGLSYIVGTRKVLQQSTNMFRDKRNSSVKKQIDEYLTGLFGGADLRIAQPYELQQLIQRLQPVHECRRTGGKCESPLCTRGKMGLNENSVFISLSNRSSIIPQSTIAETPGPGYYIGSAKELSQQKATFGSYSKRETDAFMKRNLQSPFKNQTNYQGVPPPAAYHGKKHHKSLKRDEILSRHLSHIGYDGLHSVSPAIRVSPQGRLLDSYRQGQIVDSIATDKKGPRNLSPGEYQPDVTKLITISEAQRKLGIAFNSITPRFQNKLNPNASAVESSKMVASLYLSSEMSKDSLHQSSISQDPSMLHVSMPPSIHMLSAASNHTLHGINHNFDIGTHSMDDSYHKHCGHQYLDPQMHKSIGMPIKQRRQLAVFRSQAERNGLFTQGGVEDYRAQMRKIEESNRVESSVVELQTERVNIEKRKQALLHELSKQPFTPTIPRFKDPTKRGYKILRLNSSQSPESYYCPILGINTLAPKEEREAEWRGPGAYEPDMSIDQFKVKSTKASQQDSRKPALSARMGATHFSQVSKSNKPGTSSFLSMDREYHFQKDPQVKPPLTGVPIGAYHNERSFLKKTFNVKQYVRKDKGLVI</sequence>
<feature type="compositionally biased region" description="Polar residues" evidence="1">
    <location>
        <begin position="291"/>
        <end position="310"/>
    </location>
</feature>
<name>A0A8J8P383_HALGN</name>
<keyword evidence="3" id="KW-1185">Reference proteome</keyword>
<organism evidence="2 3">
    <name type="scientific">Halteria grandinella</name>
    <dbReference type="NCBI Taxonomy" id="5974"/>
    <lineage>
        <taxon>Eukaryota</taxon>
        <taxon>Sar</taxon>
        <taxon>Alveolata</taxon>
        <taxon>Ciliophora</taxon>
        <taxon>Intramacronucleata</taxon>
        <taxon>Spirotrichea</taxon>
        <taxon>Stichotrichia</taxon>
        <taxon>Sporadotrichida</taxon>
        <taxon>Halteriidae</taxon>
        <taxon>Halteria</taxon>
    </lineage>
</organism>
<reference evidence="2" key="1">
    <citation type="submission" date="2019-06" db="EMBL/GenBank/DDBJ databases">
        <authorList>
            <person name="Zheng W."/>
        </authorList>
    </citation>
    <scope>NUCLEOTIDE SEQUENCE</scope>
    <source>
        <strain evidence="2">QDHG01</strain>
    </source>
</reference>
<comment type="caution">
    <text evidence="2">The sequence shown here is derived from an EMBL/GenBank/DDBJ whole genome shotgun (WGS) entry which is preliminary data.</text>
</comment>
<dbReference type="AlphaFoldDB" id="A0A8J8P383"/>
<evidence type="ECO:0000313" key="2">
    <source>
        <dbReference type="EMBL" id="TNV86453.1"/>
    </source>
</evidence>
<proteinExistence type="predicted"/>
<dbReference type="InterPro" id="IPR010736">
    <property type="entry name" value="SHIPPO-rpt"/>
</dbReference>
<evidence type="ECO:0000313" key="3">
    <source>
        <dbReference type="Proteomes" id="UP000785679"/>
    </source>
</evidence>
<gene>
    <name evidence="2" type="ORF">FGO68_gene15435</name>
</gene>
<accession>A0A8J8P383</accession>
<evidence type="ECO:0000256" key="1">
    <source>
        <dbReference type="SAM" id="MobiDB-lite"/>
    </source>
</evidence>
<dbReference type="Pfam" id="PF07004">
    <property type="entry name" value="SHIPPO-rpt"/>
    <property type="match status" value="1"/>
</dbReference>
<dbReference type="Proteomes" id="UP000785679">
    <property type="component" value="Unassembled WGS sequence"/>
</dbReference>
<protein>
    <submittedName>
        <fullName evidence="2">Uncharacterized protein</fullName>
    </submittedName>
</protein>